<evidence type="ECO:0000313" key="1">
    <source>
        <dbReference type="EMBL" id="GAA5051201.1"/>
    </source>
</evidence>
<name>A0ABP9K8L5_9SPHN</name>
<sequence>MAARARRTVRPDDMARSAVACNVGIIHRLTAIRAPRESPGHKKAVDVAHYSYEKRSRRVFAFSPLLIQSDKT</sequence>
<keyword evidence="2" id="KW-1185">Reference proteome</keyword>
<dbReference type="Proteomes" id="UP001500518">
    <property type="component" value="Unassembled WGS sequence"/>
</dbReference>
<accession>A0ABP9K8L5</accession>
<evidence type="ECO:0000313" key="2">
    <source>
        <dbReference type="Proteomes" id="UP001500518"/>
    </source>
</evidence>
<gene>
    <name evidence="1" type="ORF">GCM10023208_10840</name>
</gene>
<reference evidence="2" key="1">
    <citation type="journal article" date="2019" name="Int. J. Syst. Evol. Microbiol.">
        <title>The Global Catalogue of Microorganisms (GCM) 10K type strain sequencing project: providing services to taxonomists for standard genome sequencing and annotation.</title>
        <authorList>
            <consortium name="The Broad Institute Genomics Platform"/>
            <consortium name="The Broad Institute Genome Sequencing Center for Infectious Disease"/>
            <person name="Wu L."/>
            <person name="Ma J."/>
        </authorList>
    </citation>
    <scope>NUCLEOTIDE SEQUENCE [LARGE SCALE GENOMIC DNA]</scope>
    <source>
        <strain evidence="2">JCM 18014</strain>
    </source>
</reference>
<proteinExistence type="predicted"/>
<protein>
    <submittedName>
        <fullName evidence="1">Uncharacterized protein</fullName>
    </submittedName>
</protein>
<comment type="caution">
    <text evidence="1">The sequence shown here is derived from an EMBL/GenBank/DDBJ whole genome shotgun (WGS) entry which is preliminary data.</text>
</comment>
<organism evidence="1 2">
    <name type="scientific">Erythrobacter westpacificensis</name>
    <dbReference type="NCBI Taxonomy" id="1055231"/>
    <lineage>
        <taxon>Bacteria</taxon>
        <taxon>Pseudomonadati</taxon>
        <taxon>Pseudomonadota</taxon>
        <taxon>Alphaproteobacteria</taxon>
        <taxon>Sphingomonadales</taxon>
        <taxon>Erythrobacteraceae</taxon>
        <taxon>Erythrobacter/Porphyrobacter group</taxon>
        <taxon>Erythrobacter</taxon>
    </lineage>
</organism>
<dbReference type="EMBL" id="BAABHV010000009">
    <property type="protein sequence ID" value="GAA5051201.1"/>
    <property type="molecule type" value="Genomic_DNA"/>
</dbReference>